<feature type="transmembrane region" description="Helical" evidence="5">
    <location>
        <begin position="405"/>
        <end position="423"/>
    </location>
</feature>
<evidence type="ECO:0000313" key="8">
    <source>
        <dbReference type="EMBL" id="RVX69743.1"/>
    </source>
</evidence>
<dbReference type="VEuPathDB" id="FungiDB:PV10_07263"/>
<evidence type="ECO:0000256" key="3">
    <source>
        <dbReference type="ARBA" id="ARBA00022989"/>
    </source>
</evidence>
<dbReference type="InterPro" id="IPR049456">
    <property type="entry name" value="Anoctamin_N_fung"/>
</dbReference>
<dbReference type="AlphaFoldDB" id="A0A438N2F0"/>
<evidence type="ECO:0000259" key="7">
    <source>
        <dbReference type="Pfam" id="PF20877"/>
    </source>
</evidence>
<feature type="transmembrane region" description="Helical" evidence="5">
    <location>
        <begin position="240"/>
        <end position="257"/>
    </location>
</feature>
<evidence type="ECO:0000256" key="4">
    <source>
        <dbReference type="ARBA" id="ARBA00023136"/>
    </source>
</evidence>
<dbReference type="InterPro" id="IPR049452">
    <property type="entry name" value="Anoctamin_TM"/>
</dbReference>
<sequence>MAEKLVGAESSKPLIGLEELSGTNDDIYVARYAIKDTRKNTHGPTFEPTMLMLANAAQEKAIQEVEMILRDCAAAGLETEVKLGEFCSLLIILRAPKTLLGNSVHRSRVKDWLYGIIDERPEGSYDTVAKAETESENLRSMYHLVTWSKQLGGAELMPGNDHCQNVTSVFPLHNKKVNNQMLYEFSRKLILNMDDLDRIRSVYGEKVGFYFCFLQTYMVALVFPTATGIFAWTFGSGCSYFYAIITIAWCIVFLEYWRMQEINLSLRWHVRGVGNLKVDRREYKYEKELQDPATGETIRYFPKRKRIARQLVSLPFALVALLVLGAITTAIFGIELLISHVYAGEYKDWIDHLPTVMLALSLPSISSFLEKIADKLTIWENHRTADRHEESLTQKVFVLNSITKFLPIFLTAFVYVPFGEGIISGLQSHMRNILGDKSSDLLNSGFRVENSRLKSEVVALVVTEQISSFAEELILPLVKLRARKWYNRWMGRSNTRGVTPGNSNASKLLAQARDEGLREPYNVQEDIQQMVTQFGYLALFCPIWPLVPLGFLINNWIELRSDLLKISIDHQRPHPVRTDGIGAWNDSLNFLAWLGSIVSSAVMHLFHGEARLSDIRTWWTLPITIFVAEHIYLGTRYLVRLGFERLGSEELLTKKKNEYARRKAAAQKYMHHESPDIVSENAYITADTDQKGENTVSMKHNSSEIEDMVRYLHASASKKAA</sequence>
<feature type="transmembrane region" description="Helical" evidence="5">
    <location>
        <begin position="534"/>
        <end position="557"/>
    </location>
</feature>
<evidence type="ECO:0008006" key="10">
    <source>
        <dbReference type="Google" id="ProtNLM"/>
    </source>
</evidence>
<keyword evidence="2 5" id="KW-0812">Transmembrane</keyword>
<comment type="caution">
    <text evidence="8">The sequence shown here is derived from an EMBL/GenBank/DDBJ whole genome shotgun (WGS) entry which is preliminary data.</text>
</comment>
<proteinExistence type="predicted"/>
<dbReference type="PANTHER" id="PTHR12308">
    <property type="entry name" value="ANOCTAMIN"/>
    <property type="match status" value="1"/>
</dbReference>
<dbReference type="PANTHER" id="PTHR12308:SF77">
    <property type="entry name" value="MEMBRANE STRESS RESPONSE PROTEIN (IST2), PUTATIVE (AFU_ORTHOLOGUE AFUA_4G03330)-RELATED"/>
    <property type="match status" value="1"/>
</dbReference>
<organism evidence="8 9">
    <name type="scientific">Exophiala mesophila</name>
    <name type="common">Black yeast-like fungus</name>
    <dbReference type="NCBI Taxonomy" id="212818"/>
    <lineage>
        <taxon>Eukaryota</taxon>
        <taxon>Fungi</taxon>
        <taxon>Dikarya</taxon>
        <taxon>Ascomycota</taxon>
        <taxon>Pezizomycotina</taxon>
        <taxon>Eurotiomycetes</taxon>
        <taxon>Chaetothyriomycetidae</taxon>
        <taxon>Chaetothyriales</taxon>
        <taxon>Herpotrichiellaceae</taxon>
        <taxon>Exophiala</taxon>
    </lineage>
</organism>
<gene>
    <name evidence="8" type="ORF">B0A52_06388</name>
</gene>
<dbReference type="GO" id="GO:0016020">
    <property type="term" value="C:membrane"/>
    <property type="evidence" value="ECO:0007669"/>
    <property type="project" value="UniProtKB-SubCell"/>
</dbReference>
<evidence type="ECO:0000256" key="5">
    <source>
        <dbReference type="SAM" id="Phobius"/>
    </source>
</evidence>
<dbReference type="GO" id="GO:0005254">
    <property type="term" value="F:chloride channel activity"/>
    <property type="evidence" value="ECO:0007669"/>
    <property type="project" value="TreeGrafter"/>
</dbReference>
<evidence type="ECO:0000259" key="6">
    <source>
        <dbReference type="Pfam" id="PF04547"/>
    </source>
</evidence>
<comment type="subcellular location">
    <subcellularLocation>
        <location evidence="1">Membrane</location>
        <topology evidence="1">Multi-pass membrane protein</topology>
    </subcellularLocation>
</comment>
<dbReference type="EMBL" id="NAJM01000027">
    <property type="protein sequence ID" value="RVX69743.1"/>
    <property type="molecule type" value="Genomic_DNA"/>
</dbReference>
<feature type="transmembrane region" description="Helical" evidence="5">
    <location>
        <begin position="207"/>
        <end position="234"/>
    </location>
</feature>
<dbReference type="Pfam" id="PF20877">
    <property type="entry name" value="Anoctamin_N"/>
    <property type="match status" value="1"/>
</dbReference>
<accession>A0A438N2F0</accession>
<feature type="domain" description="Anoctamin alpha-beta plait" evidence="7">
    <location>
        <begin position="54"/>
        <end position="166"/>
    </location>
</feature>
<name>A0A438N2F0_EXOME</name>
<protein>
    <recommendedName>
        <fullName evidence="10">Anoctamin dimerisation domain-containing protein</fullName>
    </recommendedName>
</protein>
<evidence type="ECO:0000256" key="2">
    <source>
        <dbReference type="ARBA" id="ARBA00022692"/>
    </source>
</evidence>
<feature type="transmembrane region" description="Helical" evidence="5">
    <location>
        <begin position="311"/>
        <end position="334"/>
    </location>
</feature>
<dbReference type="InterPro" id="IPR007632">
    <property type="entry name" value="Anoctamin"/>
</dbReference>
<evidence type="ECO:0000313" key="9">
    <source>
        <dbReference type="Proteomes" id="UP000288859"/>
    </source>
</evidence>
<feature type="domain" description="Anoctamin transmembrane" evidence="6">
    <location>
        <begin position="199"/>
        <end position="656"/>
    </location>
</feature>
<keyword evidence="3 5" id="KW-1133">Transmembrane helix</keyword>
<dbReference type="OrthoDB" id="296386at2759"/>
<evidence type="ECO:0000256" key="1">
    <source>
        <dbReference type="ARBA" id="ARBA00004141"/>
    </source>
</evidence>
<reference evidence="8 9" key="1">
    <citation type="submission" date="2017-03" db="EMBL/GenBank/DDBJ databases">
        <title>Genomes of endolithic fungi from Antarctica.</title>
        <authorList>
            <person name="Coleine C."/>
            <person name="Masonjones S."/>
            <person name="Stajich J.E."/>
        </authorList>
    </citation>
    <scope>NUCLEOTIDE SEQUENCE [LARGE SCALE GENOMIC DNA]</scope>
    <source>
        <strain evidence="8 9">CCFEE 6314</strain>
    </source>
</reference>
<dbReference type="Proteomes" id="UP000288859">
    <property type="component" value="Unassembled WGS sequence"/>
</dbReference>
<keyword evidence="4 5" id="KW-0472">Membrane</keyword>
<dbReference type="Pfam" id="PF04547">
    <property type="entry name" value="Anoctamin"/>
    <property type="match status" value="1"/>
</dbReference>
<dbReference type="GO" id="GO:0032541">
    <property type="term" value="C:cortical endoplasmic reticulum"/>
    <property type="evidence" value="ECO:0007669"/>
    <property type="project" value="TreeGrafter"/>
</dbReference>